<keyword evidence="4" id="KW-1185">Reference proteome</keyword>
<feature type="compositionally biased region" description="Low complexity" evidence="1">
    <location>
        <begin position="692"/>
        <end position="709"/>
    </location>
</feature>
<sequence length="1002" mass="103224">RPQLVAGALLDRVLCLEVGAAASSTAGRSTQEGQRLRARVRSRPVSFVEAFAAAGELPRALSDGGDWRLAPAEPHLAAGGVGSGVPAPAITRHLWHAATCREAPPQLSWSAASFATYADACGDHFRGLAAHEVLPLGALLAGLLRGAGPRGRPLRLWTPCPQFEARPTDHCTLLLRAPAALATSLAAEQHRRPAQPTPQAQDLSAAALLAQRYLEPPPLWRPPGAECVCPLHTALPMQWLGLGSTQLQVRVFAAIRQGTAGRTVRDSAGCGRVGVLGAAGSEWRGPLPADEPLEQTDEWGAALAPNFALALDGGVIREVPWEHLDSPVPAFPVGEWVHLALRSNLENLHVWMGQQIVLESEHGAWLPIAHRSAGLFLGPTRGLEVTEVRVWGTFRTDVHLAQHQRQPLHSLLAVERRADDWKKVRIRSPGAAPAAAADGRAVGGGLWGLAQLLGPVDGRRGASTEPSPAPRPRAPRQRPGSALPAGAAAPAAGSEVVFPEIGAPPPDAWTGPWGARAPAKQLPSSLPATATVPRAAPEAWSLAEPSPPDPAATPQGLAEPAGGQPSSEATAEPAVAGGGEEAATAGARPGDEGVSRRAATQGAAEEQPASAPLQPPADTVRAGLPVASGRGVGLAGTSPPQADDGGERPPLDTAGAREAAAECELAARALERQRQEPPASAQQPPPRAETHGGAAPERGAPAEAPAAALDARRARATAAFLPGLQEVLPEPSPAERAAVADADASLRVAVRALERRSYAFAAAAFRAALEKLARGLPTGTEAGVTPAARARFEAASSYGALCSLMLRQQGAQPLAAPGAAELIECWACALRLTKAPRHTVMFAVQAMASLFAHARAAGGCTAAGQVAALLLRRYRDALSEAELEQAQYVRVAAVTGGVARGAPGGHGGAGPCPRCGCPLTLLAPACGDCGAEVAVCYRRLRLCDSSLATVCSLCAAVAGGGDDVAPQARRRSGGGVERSVRASICTFCGVGELRRPLLGDPW</sequence>
<evidence type="ECO:0000313" key="4">
    <source>
        <dbReference type="Proteomes" id="UP001189429"/>
    </source>
</evidence>
<protein>
    <submittedName>
        <fullName evidence="3">Uncharacterized protein</fullName>
    </submittedName>
</protein>
<gene>
    <name evidence="3" type="ORF">PCOR1329_LOCUS45286</name>
</gene>
<accession>A0ABN9U511</accession>
<keyword evidence="2" id="KW-0732">Signal</keyword>
<organism evidence="3 4">
    <name type="scientific">Prorocentrum cordatum</name>
    <dbReference type="NCBI Taxonomy" id="2364126"/>
    <lineage>
        <taxon>Eukaryota</taxon>
        <taxon>Sar</taxon>
        <taxon>Alveolata</taxon>
        <taxon>Dinophyceae</taxon>
        <taxon>Prorocentrales</taxon>
        <taxon>Prorocentraceae</taxon>
        <taxon>Prorocentrum</taxon>
    </lineage>
</organism>
<evidence type="ECO:0000256" key="1">
    <source>
        <dbReference type="SAM" id="MobiDB-lite"/>
    </source>
</evidence>
<feature type="compositionally biased region" description="Low complexity" evidence="1">
    <location>
        <begin position="568"/>
        <end position="587"/>
    </location>
</feature>
<proteinExistence type="predicted"/>
<feature type="region of interest" description="Disordered" evidence="1">
    <location>
        <begin position="456"/>
        <end position="711"/>
    </location>
</feature>
<evidence type="ECO:0000313" key="3">
    <source>
        <dbReference type="EMBL" id="CAK0853976.1"/>
    </source>
</evidence>
<evidence type="ECO:0000256" key="2">
    <source>
        <dbReference type="SAM" id="SignalP"/>
    </source>
</evidence>
<dbReference type="Proteomes" id="UP001189429">
    <property type="component" value="Unassembled WGS sequence"/>
</dbReference>
<dbReference type="EMBL" id="CAUYUJ010015443">
    <property type="protein sequence ID" value="CAK0853976.1"/>
    <property type="molecule type" value="Genomic_DNA"/>
</dbReference>
<reference evidence="3" key="1">
    <citation type="submission" date="2023-10" db="EMBL/GenBank/DDBJ databases">
        <authorList>
            <person name="Chen Y."/>
            <person name="Shah S."/>
            <person name="Dougan E. K."/>
            <person name="Thang M."/>
            <person name="Chan C."/>
        </authorList>
    </citation>
    <scope>NUCLEOTIDE SEQUENCE [LARGE SCALE GENOMIC DNA]</scope>
</reference>
<feature type="chain" id="PRO_5047476160" evidence="2">
    <location>
        <begin position="16"/>
        <end position="1002"/>
    </location>
</feature>
<feature type="compositionally biased region" description="Low complexity" evidence="1">
    <location>
        <begin position="477"/>
        <end position="494"/>
    </location>
</feature>
<feature type="compositionally biased region" description="Low complexity" evidence="1">
    <location>
        <begin position="656"/>
        <end position="668"/>
    </location>
</feature>
<feature type="non-terminal residue" evidence="3">
    <location>
        <position position="1"/>
    </location>
</feature>
<comment type="caution">
    <text evidence="3">The sequence shown here is derived from an EMBL/GenBank/DDBJ whole genome shotgun (WGS) entry which is preliminary data.</text>
</comment>
<feature type="signal peptide" evidence="2">
    <location>
        <begin position="1"/>
        <end position="15"/>
    </location>
</feature>
<name>A0ABN9U511_9DINO</name>